<proteinExistence type="predicted"/>
<dbReference type="AlphaFoldDB" id="A0A4Q9QQ93"/>
<reference evidence="4 5" key="1">
    <citation type="submission" date="2018-06" db="EMBL/GenBank/DDBJ databases">
        <title>Three novel Pseudomonas species isolated from symptomatic oak.</title>
        <authorList>
            <person name="Bueno-Gonzalez V."/>
            <person name="Brady C."/>
        </authorList>
    </citation>
    <scope>NUCLEOTIDE SEQUENCE [LARGE SCALE GENOMIC DNA]</scope>
    <source>
        <strain evidence="3 4">P26B</strain>
        <strain evidence="2 5">P6B</strain>
    </source>
</reference>
<dbReference type="GO" id="GO:0016788">
    <property type="term" value="F:hydrolase activity, acting on ester bonds"/>
    <property type="evidence" value="ECO:0007669"/>
    <property type="project" value="InterPro"/>
</dbReference>
<keyword evidence="4" id="KW-1185">Reference proteome</keyword>
<evidence type="ECO:0000313" key="3">
    <source>
        <dbReference type="EMBL" id="TBV08477.1"/>
    </source>
</evidence>
<accession>A0A4Q9QQ93</accession>
<evidence type="ECO:0000313" key="2">
    <source>
        <dbReference type="EMBL" id="TBU81902.1"/>
    </source>
</evidence>
<evidence type="ECO:0000313" key="5">
    <source>
        <dbReference type="Proteomes" id="UP000293172"/>
    </source>
</evidence>
<organism evidence="2 5">
    <name type="scientific">Phytopseudomonas dryadis</name>
    <dbReference type="NCBI Taxonomy" id="2487520"/>
    <lineage>
        <taxon>Bacteria</taxon>
        <taxon>Pseudomonadati</taxon>
        <taxon>Pseudomonadota</taxon>
        <taxon>Gammaproteobacteria</taxon>
        <taxon>Pseudomonadales</taxon>
        <taxon>Pseudomonadaceae</taxon>
        <taxon>Phytopseudomonas</taxon>
    </lineage>
</organism>
<dbReference type="Proteomes" id="UP000291334">
    <property type="component" value="Unassembled WGS sequence"/>
</dbReference>
<dbReference type="EMBL" id="QJUM01000004">
    <property type="protein sequence ID" value="TBV08477.1"/>
    <property type="molecule type" value="Genomic_DNA"/>
</dbReference>
<dbReference type="OrthoDB" id="6080577at2"/>
<dbReference type="GO" id="GO:0016070">
    <property type="term" value="P:RNA metabolic process"/>
    <property type="evidence" value="ECO:0007669"/>
    <property type="project" value="InterPro"/>
</dbReference>
<feature type="domain" description="Toxin SymE-like" evidence="1">
    <location>
        <begin position="28"/>
        <end position="72"/>
    </location>
</feature>
<dbReference type="Pfam" id="PF08845">
    <property type="entry name" value="SymE_toxin"/>
    <property type="match status" value="1"/>
</dbReference>
<dbReference type="EMBL" id="QJUL01000081">
    <property type="protein sequence ID" value="TBU81902.1"/>
    <property type="molecule type" value="Genomic_DNA"/>
</dbReference>
<dbReference type="RefSeq" id="WP_131174273.1">
    <property type="nucleotide sequence ID" value="NZ_QJUL01000081.1"/>
</dbReference>
<gene>
    <name evidence="3" type="ORF">DNK34_04220</name>
    <name evidence="2" type="ORF">DNK44_26015</name>
</gene>
<comment type="caution">
    <text evidence="2">The sequence shown here is derived from an EMBL/GenBank/DDBJ whole genome shotgun (WGS) entry which is preliminary data.</text>
</comment>
<dbReference type="InterPro" id="IPR014944">
    <property type="entry name" value="Toxin_SymE-like"/>
</dbReference>
<name>A0A4Q9QQ93_9GAMM</name>
<dbReference type="Proteomes" id="UP000293172">
    <property type="component" value="Unassembled WGS sequence"/>
</dbReference>
<evidence type="ECO:0000259" key="1">
    <source>
        <dbReference type="Pfam" id="PF08845"/>
    </source>
</evidence>
<evidence type="ECO:0000313" key="4">
    <source>
        <dbReference type="Proteomes" id="UP000291334"/>
    </source>
</evidence>
<dbReference type="GO" id="GO:0005737">
    <property type="term" value="C:cytoplasm"/>
    <property type="evidence" value="ECO:0007669"/>
    <property type="project" value="InterPro"/>
</dbReference>
<dbReference type="GO" id="GO:0003723">
    <property type="term" value="F:RNA binding"/>
    <property type="evidence" value="ECO:0007669"/>
    <property type="project" value="InterPro"/>
</dbReference>
<sequence length="73" mass="8248">MAKANHRAITPKTERFATVAADYYPPLGEQFYAGDRVIPGLRLRGLWLQQAGFEVNEKIRIRVMQGCLVITAE</sequence>
<protein>
    <recommendedName>
        <fullName evidence="1">Toxin SymE-like domain-containing protein</fullName>
    </recommendedName>
</protein>